<dbReference type="Proteomes" id="UP000240572">
    <property type="component" value="Unassembled WGS sequence"/>
</dbReference>
<keyword evidence="1" id="KW-0808">Transferase</keyword>
<dbReference type="PANTHER" id="PTHR21485">
    <property type="entry name" value="HAD SUPERFAMILY MEMBERS CMAS AND KDSC"/>
    <property type="match status" value="1"/>
</dbReference>
<dbReference type="PANTHER" id="PTHR21485:SF6">
    <property type="entry name" value="N-ACYLNEURAMINATE CYTIDYLYLTRANSFERASE-RELATED"/>
    <property type="match status" value="1"/>
</dbReference>
<keyword evidence="1" id="KW-0548">Nucleotidyltransferase</keyword>
<dbReference type="InterPro" id="IPR029044">
    <property type="entry name" value="Nucleotide-diphossugar_trans"/>
</dbReference>
<dbReference type="EMBL" id="PYGD01000001">
    <property type="protein sequence ID" value="PSK94448.1"/>
    <property type="molecule type" value="Genomic_DNA"/>
</dbReference>
<organism evidence="1 2">
    <name type="scientific">Taibaiella chishuiensis</name>
    <dbReference type="NCBI Taxonomy" id="1434707"/>
    <lineage>
        <taxon>Bacteria</taxon>
        <taxon>Pseudomonadati</taxon>
        <taxon>Bacteroidota</taxon>
        <taxon>Chitinophagia</taxon>
        <taxon>Chitinophagales</taxon>
        <taxon>Chitinophagaceae</taxon>
        <taxon>Taibaiella</taxon>
    </lineage>
</organism>
<dbReference type="InterPro" id="IPR003329">
    <property type="entry name" value="Cytidylyl_trans"/>
</dbReference>
<dbReference type="GO" id="GO:0008781">
    <property type="term" value="F:N-acylneuraminate cytidylyltransferase activity"/>
    <property type="evidence" value="ECO:0007669"/>
    <property type="project" value="TreeGrafter"/>
</dbReference>
<dbReference type="SUPFAM" id="SSF53448">
    <property type="entry name" value="Nucleotide-diphospho-sugar transferases"/>
    <property type="match status" value="1"/>
</dbReference>
<proteinExistence type="predicted"/>
<dbReference type="RefSeq" id="WP_106521151.1">
    <property type="nucleotide sequence ID" value="NZ_PYGD01000001.1"/>
</dbReference>
<evidence type="ECO:0000313" key="1">
    <source>
        <dbReference type="EMBL" id="PSK94448.1"/>
    </source>
</evidence>
<protein>
    <submittedName>
        <fullName evidence="1">N-acylneuraminate cytidylyltransferase</fullName>
    </submittedName>
</protein>
<comment type="caution">
    <text evidence="1">The sequence shown here is derived from an EMBL/GenBank/DDBJ whole genome shotgun (WGS) entry which is preliminary data.</text>
</comment>
<dbReference type="Pfam" id="PF02348">
    <property type="entry name" value="CTP_transf_3"/>
    <property type="match status" value="1"/>
</dbReference>
<gene>
    <name evidence="1" type="ORF">B0I18_101604</name>
</gene>
<dbReference type="CDD" id="cd02513">
    <property type="entry name" value="CMP-NeuAc_Synthase"/>
    <property type="match status" value="1"/>
</dbReference>
<evidence type="ECO:0000313" key="2">
    <source>
        <dbReference type="Proteomes" id="UP000240572"/>
    </source>
</evidence>
<dbReference type="OrthoDB" id="9805604at2"/>
<name>A0A2P8DB52_9BACT</name>
<dbReference type="AlphaFoldDB" id="A0A2P8DB52"/>
<keyword evidence="2" id="KW-1185">Reference proteome</keyword>
<accession>A0A2P8DB52</accession>
<reference evidence="1 2" key="1">
    <citation type="submission" date="2018-03" db="EMBL/GenBank/DDBJ databases">
        <title>Genomic Encyclopedia of Type Strains, Phase III (KMG-III): the genomes of soil and plant-associated and newly described type strains.</title>
        <authorList>
            <person name="Whitman W."/>
        </authorList>
    </citation>
    <scope>NUCLEOTIDE SEQUENCE [LARGE SCALE GENOMIC DNA]</scope>
    <source>
        <strain evidence="1 2">CGMCC 1.12700</strain>
    </source>
</reference>
<dbReference type="Gene3D" id="3.90.550.10">
    <property type="entry name" value="Spore Coat Polysaccharide Biosynthesis Protein SpsA, Chain A"/>
    <property type="match status" value="1"/>
</dbReference>
<sequence>MKLLFIIPARGGSKGIPGKNIKLLNGKPLIHYSIEYARLFAPDSDICVTTDDVKIADCARQIGYEVPFMRPDALATDHAGSYEVVQHALAFYKDRGLEYDAVVLLQATSPFREKKHLEEALPLFDKTVDMVVSVTETAFNPYYNLFEENENGLLRISKGAGKYTRRQDVPPVYAYNGSIYIINSGSLAAYQGFSGFRAIKKYAMEARYALDLDTPADWEYAEYICKNYVHE</sequence>
<dbReference type="InterPro" id="IPR050793">
    <property type="entry name" value="CMP-NeuNAc_synthase"/>
</dbReference>